<evidence type="ECO:0000313" key="3">
    <source>
        <dbReference type="Proteomes" id="UP000634667"/>
    </source>
</evidence>
<accession>A0ABQ2WH27</accession>
<name>A0ABQ2WH27_9ALTE</name>
<sequence>MQNLVMILALLFVALFVVVKLAEKFGSRDQAETAKYSRFLMPLVAIILLAQLLKMLFFTD</sequence>
<feature type="transmembrane region" description="Helical" evidence="1">
    <location>
        <begin position="38"/>
        <end position="57"/>
    </location>
</feature>
<dbReference type="RefSeq" id="WP_189481171.1">
    <property type="nucleotide sequence ID" value="NZ_BMYR01000003.1"/>
</dbReference>
<keyword evidence="3" id="KW-1185">Reference proteome</keyword>
<comment type="caution">
    <text evidence="2">The sequence shown here is derived from an EMBL/GenBank/DDBJ whole genome shotgun (WGS) entry which is preliminary data.</text>
</comment>
<organism evidence="2 3">
    <name type="scientific">Alishewanella tabrizica</name>
    <dbReference type="NCBI Taxonomy" id="671278"/>
    <lineage>
        <taxon>Bacteria</taxon>
        <taxon>Pseudomonadati</taxon>
        <taxon>Pseudomonadota</taxon>
        <taxon>Gammaproteobacteria</taxon>
        <taxon>Alteromonadales</taxon>
        <taxon>Alteromonadaceae</taxon>
        <taxon>Alishewanella</taxon>
    </lineage>
</organism>
<dbReference type="Proteomes" id="UP000634667">
    <property type="component" value="Unassembled WGS sequence"/>
</dbReference>
<dbReference type="EMBL" id="BMYR01000003">
    <property type="protein sequence ID" value="GGW55962.1"/>
    <property type="molecule type" value="Genomic_DNA"/>
</dbReference>
<keyword evidence="1" id="KW-1133">Transmembrane helix</keyword>
<evidence type="ECO:0000313" key="2">
    <source>
        <dbReference type="EMBL" id="GGW55962.1"/>
    </source>
</evidence>
<reference evidence="3" key="1">
    <citation type="journal article" date="2019" name="Int. J. Syst. Evol. Microbiol.">
        <title>The Global Catalogue of Microorganisms (GCM) 10K type strain sequencing project: providing services to taxonomists for standard genome sequencing and annotation.</title>
        <authorList>
            <consortium name="The Broad Institute Genomics Platform"/>
            <consortium name="The Broad Institute Genome Sequencing Center for Infectious Disease"/>
            <person name="Wu L."/>
            <person name="Ma J."/>
        </authorList>
    </citation>
    <scope>NUCLEOTIDE SEQUENCE [LARGE SCALE GENOMIC DNA]</scope>
    <source>
        <strain evidence="3">KCTC 23723</strain>
    </source>
</reference>
<evidence type="ECO:0000256" key="1">
    <source>
        <dbReference type="SAM" id="Phobius"/>
    </source>
</evidence>
<keyword evidence="1" id="KW-0472">Membrane</keyword>
<protein>
    <submittedName>
        <fullName evidence="2">Uncharacterized protein</fullName>
    </submittedName>
</protein>
<keyword evidence="1" id="KW-0812">Transmembrane</keyword>
<gene>
    <name evidence="2" type="ORF">GCM10008111_10170</name>
</gene>
<proteinExistence type="predicted"/>